<evidence type="ECO:0000256" key="1">
    <source>
        <dbReference type="SAM" id="MobiDB-lite"/>
    </source>
</evidence>
<proteinExistence type="predicted"/>
<protein>
    <submittedName>
        <fullName evidence="2">Uncharacterized protein</fullName>
    </submittedName>
</protein>
<feature type="region of interest" description="Disordered" evidence="1">
    <location>
        <begin position="10"/>
        <end position="37"/>
    </location>
</feature>
<keyword evidence="3" id="KW-1185">Reference proteome</keyword>
<dbReference type="Proteomes" id="UP000295560">
    <property type="component" value="Unassembled WGS sequence"/>
</dbReference>
<dbReference type="AlphaFoldDB" id="A0A4R1HQA3"/>
<reference evidence="2 3" key="1">
    <citation type="submission" date="2019-03" db="EMBL/GenBank/DDBJ databases">
        <title>Sequencing the genomes of 1000 actinobacteria strains.</title>
        <authorList>
            <person name="Klenk H.-P."/>
        </authorList>
    </citation>
    <scope>NUCLEOTIDE SEQUENCE [LARGE SCALE GENOMIC DNA]</scope>
    <source>
        <strain evidence="2 3">DSM 44969</strain>
    </source>
</reference>
<name>A0A4R1HQA3_PSEEN</name>
<evidence type="ECO:0000313" key="3">
    <source>
        <dbReference type="Proteomes" id="UP000295560"/>
    </source>
</evidence>
<organism evidence="2 3">
    <name type="scientific">Pseudonocardia endophytica</name>
    <dbReference type="NCBI Taxonomy" id="401976"/>
    <lineage>
        <taxon>Bacteria</taxon>
        <taxon>Bacillati</taxon>
        <taxon>Actinomycetota</taxon>
        <taxon>Actinomycetes</taxon>
        <taxon>Pseudonocardiales</taxon>
        <taxon>Pseudonocardiaceae</taxon>
        <taxon>Pseudonocardia</taxon>
    </lineage>
</organism>
<dbReference type="RefSeq" id="WP_165922118.1">
    <property type="nucleotide sequence ID" value="NZ_SMFZ01000001.1"/>
</dbReference>
<gene>
    <name evidence="2" type="ORF">EV378_0557</name>
</gene>
<feature type="compositionally biased region" description="Basic and acidic residues" evidence="1">
    <location>
        <begin position="19"/>
        <end position="37"/>
    </location>
</feature>
<evidence type="ECO:0000313" key="2">
    <source>
        <dbReference type="EMBL" id="TCK24764.1"/>
    </source>
</evidence>
<sequence>MPGIVQKIQQFLRSPQGRKMTDQAKRYASDPKNRAKAQDMLKRFRGGGGPRH</sequence>
<accession>A0A4R1HQA3</accession>
<comment type="caution">
    <text evidence="2">The sequence shown here is derived from an EMBL/GenBank/DDBJ whole genome shotgun (WGS) entry which is preliminary data.</text>
</comment>
<dbReference type="EMBL" id="SMFZ01000001">
    <property type="protein sequence ID" value="TCK24764.1"/>
    <property type="molecule type" value="Genomic_DNA"/>
</dbReference>